<protein>
    <submittedName>
        <fullName evidence="5">Bifunctional diguanylate cyclase/phosphodiesterase</fullName>
    </submittedName>
</protein>
<accession>A0A842HZE1</accession>
<dbReference type="InterPro" id="IPR035919">
    <property type="entry name" value="EAL_sf"/>
</dbReference>
<feature type="domain" description="Response regulatory" evidence="2">
    <location>
        <begin position="1"/>
        <end position="112"/>
    </location>
</feature>
<dbReference type="PROSITE" id="PS50887">
    <property type="entry name" value="GGDEF"/>
    <property type="match status" value="1"/>
</dbReference>
<dbReference type="PROSITE" id="PS50883">
    <property type="entry name" value="EAL"/>
    <property type="match status" value="1"/>
</dbReference>
<evidence type="ECO:0000259" key="3">
    <source>
        <dbReference type="PROSITE" id="PS50883"/>
    </source>
</evidence>
<dbReference type="Proteomes" id="UP000564378">
    <property type="component" value="Unassembled WGS sequence"/>
</dbReference>
<dbReference type="EMBL" id="JACJVJ010000002">
    <property type="protein sequence ID" value="MBC2777731.1"/>
    <property type="molecule type" value="Genomic_DNA"/>
</dbReference>
<feature type="domain" description="EAL" evidence="3">
    <location>
        <begin position="416"/>
        <end position="667"/>
    </location>
</feature>
<dbReference type="GO" id="GO:0000160">
    <property type="term" value="P:phosphorelay signal transduction system"/>
    <property type="evidence" value="ECO:0007669"/>
    <property type="project" value="InterPro"/>
</dbReference>
<dbReference type="SUPFAM" id="SSF52172">
    <property type="entry name" value="CheY-like"/>
    <property type="match status" value="1"/>
</dbReference>
<dbReference type="Gene3D" id="3.30.70.270">
    <property type="match status" value="1"/>
</dbReference>
<dbReference type="CDD" id="cd01949">
    <property type="entry name" value="GGDEF"/>
    <property type="match status" value="1"/>
</dbReference>
<keyword evidence="1" id="KW-0597">Phosphoprotein</keyword>
<feature type="modified residue" description="4-aspartylphosphate" evidence="1">
    <location>
        <position position="45"/>
    </location>
</feature>
<dbReference type="SUPFAM" id="SSF55073">
    <property type="entry name" value="Nucleotide cyclase"/>
    <property type="match status" value="1"/>
</dbReference>
<keyword evidence="6" id="KW-1185">Reference proteome</keyword>
<dbReference type="InterPro" id="IPR050706">
    <property type="entry name" value="Cyclic-di-GMP_PDE-like"/>
</dbReference>
<dbReference type="PROSITE" id="PS50110">
    <property type="entry name" value="RESPONSE_REGULATORY"/>
    <property type="match status" value="1"/>
</dbReference>
<dbReference type="NCBIfam" id="TIGR00254">
    <property type="entry name" value="GGDEF"/>
    <property type="match status" value="1"/>
</dbReference>
<evidence type="ECO:0000256" key="1">
    <source>
        <dbReference type="PROSITE-ProRule" id="PRU00169"/>
    </source>
</evidence>
<name>A0A842HZE1_9SPHN</name>
<proteinExistence type="predicted"/>
<dbReference type="Gene3D" id="3.40.50.2300">
    <property type="match status" value="1"/>
</dbReference>
<feature type="domain" description="GGDEF" evidence="4">
    <location>
        <begin position="270"/>
        <end position="407"/>
    </location>
</feature>
<dbReference type="SMART" id="SM00267">
    <property type="entry name" value="GGDEF"/>
    <property type="match status" value="1"/>
</dbReference>
<sequence>MLSFRQRDELASAVERAGWTPIAARRIDKAERRFIFSGAKIAVVDARGAFEDGITAIRTLAESIEANAAALLALISKKDVTRVDEILAAGATHYLASPFGEQELGQALRFADRYTVRLGGRFQNDAISEPDTPDYGWQLDRLSEAVVLTPALAGQLSIGQDALSARWQDFVALLGDAARPEAERALERLAASGEPTAFAHDFPGREGERMIHHLSSAGADGEVTAWVELPDEDADTRPVRNRDFLTGLGDVHRAYHWIDEQLRTEDTPEPKLALLLVSLHRFDMVNAAYGTAAGDAALQGMARRIERLVFAMRERKKMAARLAGAEFAIGLAPGVSLDEAEFFAQQLAAVIEQPFVSNGEVIQLKMRCGIVTGGADDGDAAAVMRRASAALAEARELDGQAIRVFGDAEEGEATRASRLEIDLRLALNRDEIDIVFQPQVSVTTGTIVGVEALARWRHPLFGELGAEVLFAAAERSDYLTELSAHVQRKALTMATSWGGALTGLRLSVNVTAADMAASDFVERFVAMVGETGFDGARLTLEVTESGLIADLGSAAERLADLRAQGFRVAIDDFGTGYSSLAYLKFLPLDYLKLDRRLSQDIAGSKRDRVVVSGVIDMARSLGLSVIAEGVETEEQLARLAEQGCELYQGFLCSPPVAFEDLAGLVDA</sequence>
<dbReference type="PANTHER" id="PTHR33121">
    <property type="entry name" value="CYCLIC DI-GMP PHOSPHODIESTERASE PDEF"/>
    <property type="match status" value="1"/>
</dbReference>
<dbReference type="PANTHER" id="PTHR33121:SF79">
    <property type="entry name" value="CYCLIC DI-GMP PHOSPHODIESTERASE PDED-RELATED"/>
    <property type="match status" value="1"/>
</dbReference>
<dbReference type="InterPro" id="IPR001789">
    <property type="entry name" value="Sig_transdc_resp-reg_receiver"/>
</dbReference>
<dbReference type="Pfam" id="PF00563">
    <property type="entry name" value="EAL"/>
    <property type="match status" value="1"/>
</dbReference>
<comment type="caution">
    <text evidence="5">The sequence shown here is derived from an EMBL/GenBank/DDBJ whole genome shotgun (WGS) entry which is preliminary data.</text>
</comment>
<evidence type="ECO:0000259" key="4">
    <source>
        <dbReference type="PROSITE" id="PS50887"/>
    </source>
</evidence>
<dbReference type="SUPFAM" id="SSF141868">
    <property type="entry name" value="EAL domain-like"/>
    <property type="match status" value="1"/>
</dbReference>
<gene>
    <name evidence="5" type="ORF">H6P80_08865</name>
</gene>
<dbReference type="InterPro" id="IPR029787">
    <property type="entry name" value="Nucleotide_cyclase"/>
</dbReference>
<dbReference type="InterPro" id="IPR043128">
    <property type="entry name" value="Rev_trsase/Diguanyl_cyclase"/>
</dbReference>
<dbReference type="InterPro" id="IPR001633">
    <property type="entry name" value="EAL_dom"/>
</dbReference>
<evidence type="ECO:0000313" key="5">
    <source>
        <dbReference type="EMBL" id="MBC2777731.1"/>
    </source>
</evidence>
<dbReference type="InterPro" id="IPR000160">
    <property type="entry name" value="GGDEF_dom"/>
</dbReference>
<dbReference type="GO" id="GO:0071111">
    <property type="term" value="F:cyclic-guanylate-specific phosphodiesterase activity"/>
    <property type="evidence" value="ECO:0007669"/>
    <property type="project" value="InterPro"/>
</dbReference>
<dbReference type="InterPro" id="IPR011006">
    <property type="entry name" value="CheY-like_superfamily"/>
</dbReference>
<organism evidence="5 6">
    <name type="scientific">Parasphingopyxis marina</name>
    <dbReference type="NCBI Taxonomy" id="2761622"/>
    <lineage>
        <taxon>Bacteria</taxon>
        <taxon>Pseudomonadati</taxon>
        <taxon>Pseudomonadota</taxon>
        <taxon>Alphaproteobacteria</taxon>
        <taxon>Sphingomonadales</taxon>
        <taxon>Sphingomonadaceae</taxon>
        <taxon>Parasphingopyxis</taxon>
    </lineage>
</organism>
<dbReference type="Pfam" id="PF00990">
    <property type="entry name" value="GGDEF"/>
    <property type="match status" value="1"/>
</dbReference>
<dbReference type="CDD" id="cd01948">
    <property type="entry name" value="EAL"/>
    <property type="match status" value="1"/>
</dbReference>
<dbReference type="AlphaFoldDB" id="A0A842HZE1"/>
<evidence type="ECO:0000313" key="6">
    <source>
        <dbReference type="Proteomes" id="UP000564378"/>
    </source>
</evidence>
<dbReference type="Gene3D" id="3.20.20.450">
    <property type="entry name" value="EAL domain"/>
    <property type="match status" value="1"/>
</dbReference>
<dbReference type="SMART" id="SM00052">
    <property type="entry name" value="EAL"/>
    <property type="match status" value="1"/>
</dbReference>
<evidence type="ECO:0000259" key="2">
    <source>
        <dbReference type="PROSITE" id="PS50110"/>
    </source>
</evidence>
<reference evidence="5 6" key="1">
    <citation type="submission" date="2020-08" db="EMBL/GenBank/DDBJ databases">
        <title>Draft genome sequence of Parasphingopyxis sp. GrpM-11.</title>
        <authorList>
            <person name="Oh J."/>
            <person name="Roh D.-H."/>
        </authorList>
    </citation>
    <scope>NUCLEOTIDE SEQUENCE [LARGE SCALE GENOMIC DNA]</scope>
    <source>
        <strain evidence="5 6">GrpM-11</strain>
    </source>
</reference>